<dbReference type="Proteomes" id="UP000204225">
    <property type="component" value="Segment"/>
</dbReference>
<proteinExistence type="predicted"/>
<keyword evidence="2" id="KW-1185">Reference proteome</keyword>
<evidence type="ECO:0000313" key="2">
    <source>
        <dbReference type="Proteomes" id="UP000204225"/>
    </source>
</evidence>
<dbReference type="EMBL" id="KC662249">
    <property type="protein sequence ID" value="AGM15670.1"/>
    <property type="molecule type" value="Genomic_DNA"/>
</dbReference>
<evidence type="ECO:0000313" key="1">
    <source>
        <dbReference type="EMBL" id="AGM15670.1"/>
    </source>
</evidence>
<gene>
    <name evidence="1" type="ORF">PGCG_00359</name>
</gene>
<protein>
    <submittedName>
        <fullName evidence="1">GIY-YIG superfamily protein</fullName>
    </submittedName>
</protein>
<sequence length="202" mass="24135">MPPDYSNTVIYRFYCIDPDIDPDYIGHATNFVKRHSLHKCRCNNNKNSSEREYHYKVYKYIRENGGFDNWKFEILEYANLKDKDEAKTLERHHIETFKSVLNKLLPALTPEERDEHKKKCSRIWARNNLDKKKGYYNKARKDPEVRKKDVERSKKNREANPDKMAVYLEKIVCDCGAEVCSKGMKRHLTSIKHMEYLKNNPQ</sequence>
<reference evidence="1 2" key="1">
    <citation type="journal article" date="2013" name="Proc. Natl. Acad. Sci. U.S.A.">
        <title>Genome of Phaeocystis globosa virus PgV-16T highlights the common ancestry of the largest known DNA viruses infecting eukaryotes.</title>
        <authorList>
            <person name="Santini S."/>
            <person name="Jeudy S."/>
            <person name="Bartoli J."/>
            <person name="Poirot O."/>
            <person name="Lescot M."/>
            <person name="Abergel C."/>
            <person name="Barbe V."/>
            <person name="Wommack K.E."/>
            <person name="Noordeloos A.A."/>
            <person name="Brussaard C.P."/>
            <person name="Claverie J.M."/>
        </authorList>
    </citation>
    <scope>NUCLEOTIDE SEQUENCE [LARGE SCALE GENOMIC DNA]</scope>
    <source>
        <strain evidence="1 2">16T</strain>
    </source>
</reference>
<accession>A0AC59EXH0</accession>
<organism evidence="1 2">
    <name type="scientific">Phaeocystis globosa virus PgV-16T</name>
    <dbReference type="NCBI Taxonomy" id="3071227"/>
    <lineage>
        <taxon>Viruses</taxon>
        <taxon>Varidnaviria</taxon>
        <taxon>Bamfordvirae</taxon>
        <taxon>Nucleocytoviricota</taxon>
        <taxon>Megaviricetes</taxon>
        <taxon>Imitervirales</taxon>
        <taxon>Mesomimiviridae</taxon>
        <taxon>Tethysvirus</taxon>
        <taxon>Tethysvirus hollandense</taxon>
    </lineage>
</organism>
<name>A0AC59EXH0_9VIRU</name>